<feature type="region of interest" description="Disordered" evidence="1">
    <location>
        <begin position="52"/>
        <end position="126"/>
    </location>
</feature>
<keyword evidence="3" id="KW-1185">Reference proteome</keyword>
<accession>A0A369J313</accession>
<organism evidence="2 3">
    <name type="scientific">Hypsizygus marmoreus</name>
    <name type="common">White beech mushroom</name>
    <name type="synonym">Agaricus marmoreus</name>
    <dbReference type="NCBI Taxonomy" id="39966"/>
    <lineage>
        <taxon>Eukaryota</taxon>
        <taxon>Fungi</taxon>
        <taxon>Dikarya</taxon>
        <taxon>Basidiomycota</taxon>
        <taxon>Agaricomycotina</taxon>
        <taxon>Agaricomycetes</taxon>
        <taxon>Agaricomycetidae</taxon>
        <taxon>Agaricales</taxon>
        <taxon>Tricholomatineae</taxon>
        <taxon>Lyophyllaceae</taxon>
        <taxon>Hypsizygus</taxon>
    </lineage>
</organism>
<feature type="compositionally biased region" description="Polar residues" evidence="1">
    <location>
        <begin position="52"/>
        <end position="81"/>
    </location>
</feature>
<dbReference type="AlphaFoldDB" id="A0A369J313"/>
<sequence>MTGNDSPTDISSAGIKCKERERITTVAAEKDLIMLHPQKGYRYARRINQHASRSFPSLYRPQSTQYSPPTHSLNPTPTPVTTGKYGESDGYMGRETDKKAPAPRNLMTDSTHIVHSPYSRSVPSIA</sequence>
<dbReference type="Proteomes" id="UP000076154">
    <property type="component" value="Unassembled WGS sequence"/>
</dbReference>
<name>A0A369J313_HYPMA</name>
<evidence type="ECO:0000256" key="1">
    <source>
        <dbReference type="SAM" id="MobiDB-lite"/>
    </source>
</evidence>
<feature type="compositionally biased region" description="Polar residues" evidence="1">
    <location>
        <begin position="107"/>
        <end position="126"/>
    </location>
</feature>
<gene>
    <name evidence="2" type="ORF">Hypma_004244</name>
</gene>
<dbReference type="EMBL" id="LUEZ02000158">
    <property type="protein sequence ID" value="RDB15540.1"/>
    <property type="molecule type" value="Genomic_DNA"/>
</dbReference>
<dbReference type="InParanoid" id="A0A369J313"/>
<proteinExistence type="predicted"/>
<reference evidence="2" key="1">
    <citation type="submission" date="2018-04" db="EMBL/GenBank/DDBJ databases">
        <title>Whole genome sequencing of Hypsizygus marmoreus.</title>
        <authorList>
            <person name="Choi I.-G."/>
            <person name="Min B."/>
            <person name="Kim J.-G."/>
            <person name="Kim S."/>
            <person name="Oh Y.-L."/>
            <person name="Kong W.-S."/>
            <person name="Park H."/>
            <person name="Jeong J."/>
            <person name="Song E.-S."/>
        </authorList>
    </citation>
    <scope>NUCLEOTIDE SEQUENCE [LARGE SCALE GENOMIC DNA]</scope>
    <source>
        <strain evidence="2">51987-8</strain>
    </source>
</reference>
<comment type="caution">
    <text evidence="2">The sequence shown here is derived from an EMBL/GenBank/DDBJ whole genome shotgun (WGS) entry which is preliminary data.</text>
</comment>
<evidence type="ECO:0000313" key="3">
    <source>
        <dbReference type="Proteomes" id="UP000076154"/>
    </source>
</evidence>
<evidence type="ECO:0000313" key="2">
    <source>
        <dbReference type="EMBL" id="RDB15540.1"/>
    </source>
</evidence>
<protein>
    <submittedName>
        <fullName evidence="2">Uncharacterized protein</fullName>
    </submittedName>
</protein>